<dbReference type="AlphaFoldDB" id="A0A6B2KQC0"/>
<name>A0A6B2KQC0_9NEIS</name>
<sequence length="127" mass="14240">MSPEGDAVRARLQFVDAPELAQAGGPAARDALLRLSRGGALLWRKAATDAYGRELGALEVAGEDVALALLGEGWAWHYRRYAQEGQPAADYRRYQQAEADARQARRGLWADPAAEPPWRWRHRHRRP</sequence>
<protein>
    <submittedName>
        <fullName evidence="2">Thermonuclease family protein</fullName>
    </submittedName>
</protein>
<evidence type="ECO:0000313" key="3">
    <source>
        <dbReference type="Proteomes" id="UP000482578"/>
    </source>
</evidence>
<dbReference type="Proteomes" id="UP000482578">
    <property type="component" value="Unassembled WGS sequence"/>
</dbReference>
<gene>
    <name evidence="2" type="ORF">GZH52_06000</name>
</gene>
<dbReference type="EMBL" id="JAAGAA010000004">
    <property type="protein sequence ID" value="NDV12348.1"/>
    <property type="molecule type" value="Genomic_DNA"/>
</dbReference>
<evidence type="ECO:0000313" key="2">
    <source>
        <dbReference type="EMBL" id="NDV12348.1"/>
    </source>
</evidence>
<dbReference type="SMART" id="SM00318">
    <property type="entry name" value="SNc"/>
    <property type="match status" value="1"/>
</dbReference>
<dbReference type="PANTHER" id="PTHR12302">
    <property type="entry name" value="EBNA2 BINDING PROTEIN P100"/>
    <property type="match status" value="1"/>
</dbReference>
<dbReference type="PANTHER" id="PTHR12302:SF26">
    <property type="entry name" value="BLR1266 PROTEIN"/>
    <property type="match status" value="1"/>
</dbReference>
<feature type="domain" description="TNase-like" evidence="1">
    <location>
        <begin position="1"/>
        <end position="111"/>
    </location>
</feature>
<dbReference type="Pfam" id="PF00565">
    <property type="entry name" value="SNase"/>
    <property type="match status" value="1"/>
</dbReference>
<evidence type="ECO:0000259" key="1">
    <source>
        <dbReference type="PROSITE" id="PS50830"/>
    </source>
</evidence>
<dbReference type="Gene3D" id="2.40.50.90">
    <property type="match status" value="1"/>
</dbReference>
<comment type="caution">
    <text evidence="2">The sequence shown here is derived from an EMBL/GenBank/DDBJ whole genome shotgun (WGS) entry which is preliminary data.</text>
</comment>
<keyword evidence="3" id="KW-1185">Reference proteome</keyword>
<dbReference type="SUPFAM" id="SSF50199">
    <property type="entry name" value="Staphylococcal nuclease"/>
    <property type="match status" value="1"/>
</dbReference>
<reference evidence="2 3" key="1">
    <citation type="submission" date="2020-02" db="EMBL/GenBank/DDBJ databases">
        <authorList>
            <person name="Yang Z."/>
        </authorList>
    </citation>
    <scope>NUCLEOTIDE SEQUENCE [LARGE SCALE GENOMIC DNA]</scope>
    <source>
        <strain evidence="2 3">HX-7-9</strain>
    </source>
</reference>
<organism evidence="2 3">
    <name type="scientific">Crenobacter caeni</name>
    <dbReference type="NCBI Taxonomy" id="2705474"/>
    <lineage>
        <taxon>Bacteria</taxon>
        <taxon>Pseudomonadati</taxon>
        <taxon>Pseudomonadota</taxon>
        <taxon>Betaproteobacteria</taxon>
        <taxon>Neisseriales</taxon>
        <taxon>Neisseriaceae</taxon>
        <taxon>Crenobacter</taxon>
    </lineage>
</organism>
<dbReference type="InterPro" id="IPR035437">
    <property type="entry name" value="SNase_OB-fold_sf"/>
</dbReference>
<proteinExistence type="predicted"/>
<dbReference type="InterPro" id="IPR016071">
    <property type="entry name" value="Staphylococal_nuclease_OB-fold"/>
</dbReference>
<accession>A0A6B2KQC0</accession>
<dbReference type="PROSITE" id="PS50830">
    <property type="entry name" value="TNASE_3"/>
    <property type="match status" value="1"/>
</dbReference>